<name>A0A4C1XTA9_EUMVA</name>
<keyword evidence="2" id="KW-1185">Reference proteome</keyword>
<evidence type="ECO:0000313" key="2">
    <source>
        <dbReference type="Proteomes" id="UP000299102"/>
    </source>
</evidence>
<comment type="caution">
    <text evidence="1">The sequence shown here is derived from an EMBL/GenBank/DDBJ whole genome shotgun (WGS) entry which is preliminary data.</text>
</comment>
<evidence type="ECO:0000313" key="1">
    <source>
        <dbReference type="EMBL" id="GBP67206.1"/>
    </source>
</evidence>
<dbReference type="AlphaFoldDB" id="A0A4C1XTA9"/>
<dbReference type="EMBL" id="BGZK01000976">
    <property type="protein sequence ID" value="GBP67206.1"/>
    <property type="molecule type" value="Genomic_DNA"/>
</dbReference>
<gene>
    <name evidence="1" type="ORF">EVAR_47766_1</name>
</gene>
<protein>
    <submittedName>
        <fullName evidence="1">Uncharacterized protein</fullName>
    </submittedName>
</protein>
<sequence length="185" mass="20550">MRRLALAANSAATRKWTCSVCEVPHADYRREVAAAAVSRFNERESRRVYRCALWLAPPLSGEDAKPFLRLPGANGLSQLLYPVPMLSSLVSAVKATGYLTDAKSLCPSQREKFTAHLQLSDYDVRLVRQSRHQMAHLKFKRVKGTLSVNDGVPRARRRLEFIITHTAGAGPSAHAPKRRSATARS</sequence>
<reference evidence="1 2" key="1">
    <citation type="journal article" date="2019" name="Commun. Biol.">
        <title>The bagworm genome reveals a unique fibroin gene that provides high tensile strength.</title>
        <authorList>
            <person name="Kono N."/>
            <person name="Nakamura H."/>
            <person name="Ohtoshi R."/>
            <person name="Tomita M."/>
            <person name="Numata K."/>
            <person name="Arakawa K."/>
        </authorList>
    </citation>
    <scope>NUCLEOTIDE SEQUENCE [LARGE SCALE GENOMIC DNA]</scope>
</reference>
<proteinExistence type="predicted"/>
<accession>A0A4C1XTA9</accession>
<organism evidence="1 2">
    <name type="scientific">Eumeta variegata</name>
    <name type="common">Bagworm moth</name>
    <name type="synonym">Eumeta japonica</name>
    <dbReference type="NCBI Taxonomy" id="151549"/>
    <lineage>
        <taxon>Eukaryota</taxon>
        <taxon>Metazoa</taxon>
        <taxon>Ecdysozoa</taxon>
        <taxon>Arthropoda</taxon>
        <taxon>Hexapoda</taxon>
        <taxon>Insecta</taxon>
        <taxon>Pterygota</taxon>
        <taxon>Neoptera</taxon>
        <taxon>Endopterygota</taxon>
        <taxon>Lepidoptera</taxon>
        <taxon>Glossata</taxon>
        <taxon>Ditrysia</taxon>
        <taxon>Tineoidea</taxon>
        <taxon>Psychidae</taxon>
        <taxon>Oiketicinae</taxon>
        <taxon>Eumeta</taxon>
    </lineage>
</organism>
<dbReference type="Proteomes" id="UP000299102">
    <property type="component" value="Unassembled WGS sequence"/>
</dbReference>